<name>A0A1M6U6P9_9FLAO</name>
<dbReference type="InterPro" id="IPR025402">
    <property type="entry name" value="DMP19_C"/>
</dbReference>
<dbReference type="RefSeq" id="WP_073246617.1">
    <property type="nucleotide sequence ID" value="NZ_FQZX01000003.1"/>
</dbReference>
<sequence length="566" mass="66663">MSLFQFFGRKDNNKNDPYWAFNEKEHFKPKLNKGDYFKLSGFDFGWFVLEPLSNFVQDKEHEIERGKSLSYGQKALYYWWYLDAQVTNGGFVQFYYNGYGDYMPTIIKGLKYIGDIDMAELVQKAENIYQKNKKLMNKAQQSDLFGSDLYERLDELSLLDDKYYDMNSNTMSLIEEYIRKHPNEICIDEDGLSFDLNFSGTYTTYYSDQNLKEEFSIEKGKIHGAYKTYFENGNLEEFIEYNEGNKTGIYQKFYENGILKYEVTNGDKENILIHKWFYENGIPKKLETRKADTDKKFGEYKEWYDNSQLKEESNFANNITRIGKWFLYWKDGSKKLEGEAINQKVRLINYWKENGEQTLINGTGIHYSEWISRSSTNIYETAYKNYLRDGVSKSITNGKVTLYQEFKDGKEHGYTRSFYNNGNLKDEKYYESGEIVSEKDVPLFIDPKVKTTIVCKMEDQWLINRELETADSYPIILNKTALEDSFKASVSVFDGYTQDYELSYNYFVSIDENGKPIKLNFLMADNGFLKEEVESNIHKMKFKPAIKNGKAVNSYMIIHFKLRLSS</sequence>
<dbReference type="SUPFAM" id="SSF82185">
    <property type="entry name" value="Histone H3 K4-specific methyltransferase SET7/9 N-terminal domain"/>
    <property type="match status" value="2"/>
</dbReference>
<gene>
    <name evidence="2" type="ORF">SAMN04488007_3509</name>
</gene>
<dbReference type="AlphaFoldDB" id="A0A1M6U6P9"/>
<dbReference type="OrthoDB" id="6334863at2"/>
<evidence type="ECO:0000313" key="3">
    <source>
        <dbReference type="Proteomes" id="UP000184314"/>
    </source>
</evidence>
<dbReference type="Pfam" id="PF07661">
    <property type="entry name" value="MORN_2"/>
    <property type="match status" value="4"/>
</dbReference>
<dbReference type="STRING" id="228958.SAMN04488007_3509"/>
<evidence type="ECO:0000313" key="2">
    <source>
        <dbReference type="EMBL" id="SHK64840.1"/>
    </source>
</evidence>
<proteinExistence type="predicted"/>
<keyword evidence="3" id="KW-1185">Reference proteome</keyword>
<accession>A0A1M6U6P9</accession>
<dbReference type="Pfam" id="PF14300">
    <property type="entry name" value="DMP19"/>
    <property type="match status" value="1"/>
</dbReference>
<feature type="domain" description="DNA mimic protein DMP19 C-terminal" evidence="1">
    <location>
        <begin position="68"/>
        <end position="181"/>
    </location>
</feature>
<reference evidence="3" key="1">
    <citation type="submission" date="2016-11" db="EMBL/GenBank/DDBJ databases">
        <authorList>
            <person name="Varghese N."/>
            <person name="Submissions S."/>
        </authorList>
    </citation>
    <scope>NUCLEOTIDE SEQUENCE [LARGE SCALE GENOMIC DNA]</scope>
    <source>
        <strain evidence="3">DSM 16478</strain>
    </source>
</reference>
<dbReference type="EMBL" id="FQZX01000003">
    <property type="protein sequence ID" value="SHK64840.1"/>
    <property type="molecule type" value="Genomic_DNA"/>
</dbReference>
<protein>
    <submittedName>
        <fullName evidence="2">Antitoxin component YwqK of the YwqJK toxin-antitoxin module</fullName>
    </submittedName>
</protein>
<dbReference type="Gene3D" id="3.30.1150.10">
    <property type="match status" value="1"/>
</dbReference>
<organism evidence="2 3">
    <name type="scientific">Maribacter aquivivus</name>
    <dbReference type="NCBI Taxonomy" id="228958"/>
    <lineage>
        <taxon>Bacteria</taxon>
        <taxon>Pseudomonadati</taxon>
        <taxon>Bacteroidota</taxon>
        <taxon>Flavobacteriia</taxon>
        <taxon>Flavobacteriales</taxon>
        <taxon>Flavobacteriaceae</taxon>
        <taxon>Maribacter</taxon>
    </lineage>
</organism>
<dbReference type="Gene3D" id="1.20.1420.60">
    <property type="match status" value="1"/>
</dbReference>
<dbReference type="InterPro" id="IPR011652">
    <property type="entry name" value="MORN_2"/>
</dbReference>
<dbReference type="Proteomes" id="UP000184314">
    <property type="component" value="Unassembled WGS sequence"/>
</dbReference>
<evidence type="ECO:0000259" key="1">
    <source>
        <dbReference type="Pfam" id="PF14300"/>
    </source>
</evidence>
<dbReference type="Gene3D" id="3.90.930.1">
    <property type="match status" value="1"/>
</dbReference>
<dbReference type="Gene3D" id="2.20.110.10">
    <property type="entry name" value="Histone H3 K4-specific methyltransferase SET7/9 N-terminal domain"/>
    <property type="match status" value="1"/>
</dbReference>